<dbReference type="AlphaFoldDB" id="A0A101ILM7"/>
<evidence type="ECO:0008006" key="5">
    <source>
        <dbReference type="Google" id="ProtNLM"/>
    </source>
</evidence>
<sequence>MIPDMKKTATILAVILCAAIFSGCIQSSQEIVIDEEGMAVVNFSAIADKSQAGSEISQLTWQVQQLIPELNTNYESRNYTFEEDYTEYIIYEWIAKRKVPVNDIRGATWTAKNGSYEFGLSLDRVFGPEEIVEADKNDVVMTITLTMPDEITFANTPFVEGDTARWTLTKELLSQNNTVLRAITG</sequence>
<dbReference type="EMBL" id="LGFT01000008">
    <property type="protein sequence ID" value="KUK45107.1"/>
    <property type="molecule type" value="Genomic_DNA"/>
</dbReference>
<reference evidence="3 4" key="2">
    <citation type="journal article" date="2015" name="MBio">
        <title>Genome-Resolved Metagenomic Analysis Reveals Roles for Candidate Phyla and Other Microbial Community Members in Biogeochemical Transformations in Oil Reservoirs.</title>
        <authorList>
            <person name="Hu P."/>
            <person name="Tom L."/>
            <person name="Singh A."/>
            <person name="Thomas B.C."/>
            <person name="Baker B.J."/>
            <person name="Piceno Y.M."/>
            <person name="Andersen G.L."/>
            <person name="Banfield J.F."/>
        </authorList>
    </citation>
    <scope>NUCLEOTIDE SEQUENCE [LARGE SCALE GENOMIC DNA]</scope>
    <source>
        <strain evidence="1">57_489</strain>
    </source>
</reference>
<dbReference type="PATRIC" id="fig|301375.6.peg.1802"/>
<dbReference type="Proteomes" id="UP000053961">
    <property type="component" value="Unassembled WGS sequence"/>
</dbReference>
<gene>
    <name evidence="1" type="ORF">XD72_0511</name>
    <name evidence="2" type="ORF">XE07_0246</name>
</gene>
<name>A0A101ILM7_9EURY</name>
<proteinExistence type="predicted"/>
<evidence type="ECO:0000313" key="1">
    <source>
        <dbReference type="EMBL" id="KUK45107.1"/>
    </source>
</evidence>
<accession>A0A101ILM7</accession>
<comment type="caution">
    <text evidence="2">The sequence shown here is derived from an EMBL/GenBank/DDBJ whole genome shotgun (WGS) entry which is preliminary data.</text>
</comment>
<dbReference type="EMBL" id="LGHB01000002">
    <property type="protein sequence ID" value="KUK97416.1"/>
    <property type="molecule type" value="Genomic_DNA"/>
</dbReference>
<dbReference type="Proteomes" id="UP000057043">
    <property type="component" value="Unassembled WGS sequence"/>
</dbReference>
<evidence type="ECO:0000313" key="2">
    <source>
        <dbReference type="EMBL" id="KUK97416.1"/>
    </source>
</evidence>
<organism evidence="2 3">
    <name type="scientific">Methanothrix harundinacea</name>
    <dbReference type="NCBI Taxonomy" id="301375"/>
    <lineage>
        <taxon>Archaea</taxon>
        <taxon>Methanobacteriati</taxon>
        <taxon>Methanobacteriota</taxon>
        <taxon>Stenosarchaea group</taxon>
        <taxon>Methanomicrobia</taxon>
        <taxon>Methanotrichales</taxon>
        <taxon>Methanotrichaceae</taxon>
        <taxon>Methanothrix</taxon>
    </lineage>
</organism>
<evidence type="ECO:0000313" key="3">
    <source>
        <dbReference type="Proteomes" id="UP000053961"/>
    </source>
</evidence>
<dbReference type="PROSITE" id="PS51257">
    <property type="entry name" value="PROKAR_LIPOPROTEIN"/>
    <property type="match status" value="1"/>
</dbReference>
<reference evidence="2" key="1">
    <citation type="journal article" date="2015" name="MBio">
        <title>Genome-resolved metagenomic analysis reveals roles for candidate phyla and other microbial community members in biogeochemical transformations in oil reservoirs.</title>
        <authorList>
            <person name="Hu P."/>
            <person name="Tom L."/>
            <person name="Singh A."/>
            <person name="Thomas B.C."/>
            <person name="Baker B.J."/>
            <person name="Piceno Y.M."/>
            <person name="Andersen G.L."/>
            <person name="Banfield J.F."/>
        </authorList>
    </citation>
    <scope>NUCLEOTIDE SEQUENCE [LARGE SCALE GENOMIC DNA]</scope>
    <source>
        <strain evidence="2">56_747</strain>
    </source>
</reference>
<protein>
    <recommendedName>
        <fullName evidence="5">Lipoprotein</fullName>
    </recommendedName>
</protein>
<evidence type="ECO:0000313" key="4">
    <source>
        <dbReference type="Proteomes" id="UP000057043"/>
    </source>
</evidence>